<reference evidence="1" key="2">
    <citation type="submission" date="2020-11" db="EMBL/GenBank/DDBJ databases">
        <authorList>
            <person name="McCartney M.A."/>
            <person name="Auch B."/>
            <person name="Kono T."/>
            <person name="Mallez S."/>
            <person name="Becker A."/>
            <person name="Gohl D.M."/>
            <person name="Silverstein K.A.T."/>
            <person name="Koren S."/>
            <person name="Bechman K.B."/>
            <person name="Herman A."/>
            <person name="Abrahante J.E."/>
            <person name="Garbe J."/>
        </authorList>
    </citation>
    <scope>NUCLEOTIDE SEQUENCE</scope>
    <source>
        <strain evidence="1">Duluth1</strain>
        <tissue evidence="1">Whole animal</tissue>
    </source>
</reference>
<evidence type="ECO:0000313" key="2">
    <source>
        <dbReference type="Proteomes" id="UP000828390"/>
    </source>
</evidence>
<proteinExistence type="predicted"/>
<dbReference type="AlphaFoldDB" id="A0A9D4BNV8"/>
<comment type="caution">
    <text evidence="1">The sequence shown here is derived from an EMBL/GenBank/DDBJ whole genome shotgun (WGS) entry which is preliminary data.</text>
</comment>
<evidence type="ECO:0000313" key="1">
    <source>
        <dbReference type="EMBL" id="KAH3701943.1"/>
    </source>
</evidence>
<dbReference type="EMBL" id="JAIWYP010000015">
    <property type="protein sequence ID" value="KAH3701943.1"/>
    <property type="molecule type" value="Genomic_DNA"/>
</dbReference>
<dbReference type="Proteomes" id="UP000828390">
    <property type="component" value="Unassembled WGS sequence"/>
</dbReference>
<keyword evidence="2" id="KW-1185">Reference proteome</keyword>
<name>A0A9D4BNV8_DREPO</name>
<gene>
    <name evidence="1" type="ORF">DPMN_076941</name>
</gene>
<accession>A0A9D4BNV8</accession>
<sequence>MLLSDLVKNTSTDLKQVSVTIQTTLAELKKLQDNQEASVRSVKISYDEQLQKIQETRQKNTCSLRHA</sequence>
<organism evidence="1 2">
    <name type="scientific">Dreissena polymorpha</name>
    <name type="common">Zebra mussel</name>
    <name type="synonym">Mytilus polymorpha</name>
    <dbReference type="NCBI Taxonomy" id="45954"/>
    <lineage>
        <taxon>Eukaryota</taxon>
        <taxon>Metazoa</taxon>
        <taxon>Spiralia</taxon>
        <taxon>Lophotrochozoa</taxon>
        <taxon>Mollusca</taxon>
        <taxon>Bivalvia</taxon>
        <taxon>Autobranchia</taxon>
        <taxon>Heteroconchia</taxon>
        <taxon>Euheterodonta</taxon>
        <taxon>Imparidentia</taxon>
        <taxon>Neoheterodontei</taxon>
        <taxon>Myida</taxon>
        <taxon>Dreissenoidea</taxon>
        <taxon>Dreissenidae</taxon>
        <taxon>Dreissena</taxon>
    </lineage>
</organism>
<reference evidence="1" key="1">
    <citation type="journal article" date="2019" name="bioRxiv">
        <title>The Genome of the Zebra Mussel, Dreissena polymorpha: A Resource for Invasive Species Research.</title>
        <authorList>
            <person name="McCartney M.A."/>
            <person name="Auch B."/>
            <person name="Kono T."/>
            <person name="Mallez S."/>
            <person name="Zhang Y."/>
            <person name="Obille A."/>
            <person name="Becker A."/>
            <person name="Abrahante J.E."/>
            <person name="Garbe J."/>
            <person name="Badalamenti J.P."/>
            <person name="Herman A."/>
            <person name="Mangelson H."/>
            <person name="Liachko I."/>
            <person name="Sullivan S."/>
            <person name="Sone E.D."/>
            <person name="Koren S."/>
            <person name="Silverstein K.A.T."/>
            <person name="Beckman K.B."/>
            <person name="Gohl D.M."/>
        </authorList>
    </citation>
    <scope>NUCLEOTIDE SEQUENCE</scope>
    <source>
        <strain evidence="1">Duluth1</strain>
        <tissue evidence="1">Whole animal</tissue>
    </source>
</reference>
<protein>
    <submittedName>
        <fullName evidence="1">Uncharacterized protein</fullName>
    </submittedName>
</protein>